<dbReference type="Proteomes" id="UP000441208">
    <property type="component" value="Unassembled WGS sequence"/>
</dbReference>
<evidence type="ECO:0000313" key="6">
    <source>
        <dbReference type="EMBL" id="KAE9235789.1"/>
    </source>
</evidence>
<evidence type="ECO:0000256" key="1">
    <source>
        <dbReference type="SAM" id="MobiDB-lite"/>
    </source>
</evidence>
<dbReference type="Proteomes" id="UP000440367">
    <property type="component" value="Unassembled WGS sequence"/>
</dbReference>
<feature type="region of interest" description="Disordered" evidence="1">
    <location>
        <begin position="1"/>
        <end position="30"/>
    </location>
</feature>
<evidence type="ECO:0000313" key="4">
    <source>
        <dbReference type="EMBL" id="KAE9138790.1"/>
    </source>
</evidence>
<dbReference type="EMBL" id="QXGA01000025">
    <property type="protein sequence ID" value="KAE9154943.1"/>
    <property type="molecule type" value="Genomic_DNA"/>
</dbReference>
<dbReference type="EMBL" id="QXGB01000032">
    <property type="protein sequence ID" value="KAE9235789.1"/>
    <property type="molecule type" value="Genomic_DNA"/>
</dbReference>
<evidence type="ECO:0000313" key="7">
    <source>
        <dbReference type="EMBL" id="KAE9256881.1"/>
    </source>
</evidence>
<evidence type="ECO:0000313" key="15">
    <source>
        <dbReference type="Proteomes" id="UP000460718"/>
    </source>
</evidence>
<dbReference type="EMBL" id="QXFZ01000029">
    <property type="protein sequence ID" value="KAE9138790.1"/>
    <property type="molecule type" value="Genomic_DNA"/>
</dbReference>
<keyword evidence="10" id="KW-1185">Reference proteome</keyword>
<evidence type="ECO:0000313" key="14">
    <source>
        <dbReference type="Proteomes" id="UP000441208"/>
    </source>
</evidence>
<dbReference type="AlphaFoldDB" id="A0A6A3L7M3"/>
<dbReference type="Proteomes" id="UP000433483">
    <property type="component" value="Unassembled WGS sequence"/>
</dbReference>
<dbReference type="EMBL" id="QXGF01000031">
    <property type="protein sequence ID" value="KAE8949094.1"/>
    <property type="molecule type" value="Genomic_DNA"/>
</dbReference>
<evidence type="ECO:0000313" key="11">
    <source>
        <dbReference type="Proteomes" id="UP000437068"/>
    </source>
</evidence>
<dbReference type="Proteomes" id="UP000429523">
    <property type="component" value="Unassembled WGS sequence"/>
</dbReference>
<dbReference type="EMBL" id="QXFW01000341">
    <property type="protein sequence ID" value="KAE9015471.1"/>
    <property type="molecule type" value="Genomic_DNA"/>
</dbReference>
<accession>A0A6A3L7M3</accession>
<dbReference type="EMBL" id="QXGD01000037">
    <property type="protein sequence ID" value="KAE9256881.1"/>
    <property type="molecule type" value="Genomic_DNA"/>
</dbReference>
<evidence type="ECO:0000313" key="3">
    <source>
        <dbReference type="EMBL" id="KAE9015471.1"/>
    </source>
</evidence>
<sequence length="320" mass="36473">MEGRETSETIILSIPHSSAEMETAAGGAREDDVELLPWKGELYDDAFAKLSEADLGYAAHAAATSVGLEPNQRQEQPPPSQQRPQHDAAATTQRFKRKNFSKQLQLLSLQRYAQYARDFVRLPDKNETQQILQQSYLQFLKEGGAPNEPRLTYAEFLKLIRNRRREINVRAQRPQKQSKDGQVTPRRMAVLTPAKRKLQEEHSKIRELIEVIDRAREHAGLIPDPQQNRRLRPQQAVVTQGHSQQQQHQTAVEMVMVPPPPIMESLPPLPPDPMEQMEAILQIHQETRDVQREIAARLRSISRVMNQHEGHGEEPSSASV</sequence>
<dbReference type="Proteomes" id="UP000437068">
    <property type="component" value="Unassembled WGS sequence"/>
</dbReference>
<proteinExistence type="predicted"/>
<dbReference type="Proteomes" id="UP000440732">
    <property type="component" value="Unassembled WGS sequence"/>
</dbReference>
<protein>
    <submittedName>
        <fullName evidence="3">Uncharacterized protein</fullName>
    </submittedName>
</protein>
<gene>
    <name evidence="8" type="ORF">PF001_g1073</name>
    <name evidence="7" type="ORF">PF002_g1565</name>
    <name evidence="6" type="ORF">PF005_g1339</name>
    <name evidence="5" type="ORF">PF006_g1075</name>
    <name evidence="4" type="ORF">PF007_g1270</name>
    <name evidence="2" type="ORF">PF009_g1368</name>
    <name evidence="3" type="ORF">PF011_g7603</name>
</gene>
<dbReference type="OrthoDB" id="101690at2759"/>
<name>A0A6A3L7M3_9STRA</name>
<feature type="region of interest" description="Disordered" evidence="1">
    <location>
        <begin position="64"/>
        <end position="88"/>
    </location>
</feature>
<evidence type="ECO:0000313" key="9">
    <source>
        <dbReference type="Proteomes" id="UP000429523"/>
    </source>
</evidence>
<comment type="caution">
    <text evidence="3">The sequence shown here is derived from an EMBL/GenBank/DDBJ whole genome shotgun (WGS) entry which is preliminary data.</text>
</comment>
<evidence type="ECO:0000313" key="12">
    <source>
        <dbReference type="Proteomes" id="UP000440367"/>
    </source>
</evidence>
<dbReference type="Proteomes" id="UP000460718">
    <property type="component" value="Unassembled WGS sequence"/>
</dbReference>
<evidence type="ECO:0000313" key="13">
    <source>
        <dbReference type="Proteomes" id="UP000440732"/>
    </source>
</evidence>
<reference evidence="3 15" key="1">
    <citation type="submission" date="2018-09" db="EMBL/GenBank/DDBJ databases">
        <title>Genomic investigation of the strawberry pathogen Phytophthora fragariae indicates pathogenicity is determined by transcriptional variation in three key races.</title>
        <authorList>
            <person name="Adams T.M."/>
            <person name="Armitage A.D."/>
            <person name="Sobczyk M.K."/>
            <person name="Bates H.J."/>
            <person name="Dunwell J.M."/>
            <person name="Nellist C.F."/>
            <person name="Harrison R.J."/>
        </authorList>
    </citation>
    <scope>NUCLEOTIDE SEQUENCE [LARGE SCALE GENOMIC DNA]</scope>
    <source>
        <strain evidence="8 11">A4</strain>
        <strain evidence="7 12">BC-1</strain>
        <strain evidence="6 10">NOV-27</strain>
        <strain evidence="5 13">NOV-5</strain>
        <strain evidence="4 14">NOV-71</strain>
        <strain evidence="2 9">NOV-9</strain>
        <strain evidence="3 15">SCRP245</strain>
    </source>
</reference>
<evidence type="ECO:0000313" key="10">
    <source>
        <dbReference type="Proteomes" id="UP000433483"/>
    </source>
</evidence>
<evidence type="ECO:0000313" key="2">
    <source>
        <dbReference type="EMBL" id="KAE8949094.1"/>
    </source>
</evidence>
<organism evidence="3 15">
    <name type="scientific">Phytophthora fragariae</name>
    <dbReference type="NCBI Taxonomy" id="53985"/>
    <lineage>
        <taxon>Eukaryota</taxon>
        <taxon>Sar</taxon>
        <taxon>Stramenopiles</taxon>
        <taxon>Oomycota</taxon>
        <taxon>Peronosporomycetes</taxon>
        <taxon>Peronosporales</taxon>
        <taxon>Peronosporaceae</taxon>
        <taxon>Phytophthora</taxon>
    </lineage>
</organism>
<evidence type="ECO:0000313" key="8">
    <source>
        <dbReference type="EMBL" id="KAE9329124.1"/>
    </source>
</evidence>
<dbReference type="EMBL" id="QXGE01000024">
    <property type="protein sequence ID" value="KAE9329124.1"/>
    <property type="molecule type" value="Genomic_DNA"/>
</dbReference>
<evidence type="ECO:0000313" key="5">
    <source>
        <dbReference type="EMBL" id="KAE9154943.1"/>
    </source>
</evidence>